<proteinExistence type="predicted"/>
<reference evidence="1 2" key="1">
    <citation type="submission" date="2014-04" db="EMBL/GenBank/DDBJ databases">
        <authorList>
            <consortium name="DOE Joint Genome Institute"/>
            <person name="Kuo A."/>
            <person name="Gay G."/>
            <person name="Dore J."/>
            <person name="Kohler A."/>
            <person name="Nagy L.G."/>
            <person name="Floudas D."/>
            <person name="Copeland A."/>
            <person name="Barry K.W."/>
            <person name="Cichocki N."/>
            <person name="Veneault-Fourrey C."/>
            <person name="LaButti K."/>
            <person name="Lindquist E.A."/>
            <person name="Lipzen A."/>
            <person name="Lundell T."/>
            <person name="Morin E."/>
            <person name="Murat C."/>
            <person name="Sun H."/>
            <person name="Tunlid A."/>
            <person name="Henrissat B."/>
            <person name="Grigoriev I.V."/>
            <person name="Hibbett D.S."/>
            <person name="Martin F."/>
            <person name="Nordberg H.P."/>
            <person name="Cantor M.N."/>
            <person name="Hua S.X."/>
        </authorList>
    </citation>
    <scope>NUCLEOTIDE SEQUENCE [LARGE SCALE GENOMIC DNA]</scope>
    <source>
        <strain evidence="2">h7</strain>
    </source>
</reference>
<dbReference type="STRING" id="686832.A0A0C3BSK3"/>
<dbReference type="EMBL" id="KN831785">
    <property type="protein sequence ID" value="KIM39630.1"/>
    <property type="molecule type" value="Genomic_DNA"/>
</dbReference>
<dbReference type="OrthoDB" id="2968423at2759"/>
<dbReference type="AlphaFoldDB" id="A0A0C3BSK3"/>
<dbReference type="HOGENOM" id="CLU_028894_1_0_1"/>
<dbReference type="SUPFAM" id="SSF52047">
    <property type="entry name" value="RNI-like"/>
    <property type="match status" value="1"/>
</dbReference>
<evidence type="ECO:0000313" key="2">
    <source>
        <dbReference type="Proteomes" id="UP000053424"/>
    </source>
</evidence>
<protein>
    <recommendedName>
        <fullName evidence="3">F-box domain-containing protein</fullName>
    </recommendedName>
</protein>
<evidence type="ECO:0000313" key="1">
    <source>
        <dbReference type="EMBL" id="KIM39630.1"/>
    </source>
</evidence>
<reference evidence="2" key="2">
    <citation type="submission" date="2015-01" db="EMBL/GenBank/DDBJ databases">
        <title>Evolutionary Origins and Diversification of the Mycorrhizal Mutualists.</title>
        <authorList>
            <consortium name="DOE Joint Genome Institute"/>
            <consortium name="Mycorrhizal Genomics Consortium"/>
            <person name="Kohler A."/>
            <person name="Kuo A."/>
            <person name="Nagy L.G."/>
            <person name="Floudas D."/>
            <person name="Copeland A."/>
            <person name="Barry K.W."/>
            <person name="Cichocki N."/>
            <person name="Veneault-Fourrey C."/>
            <person name="LaButti K."/>
            <person name="Lindquist E.A."/>
            <person name="Lipzen A."/>
            <person name="Lundell T."/>
            <person name="Morin E."/>
            <person name="Murat C."/>
            <person name="Riley R."/>
            <person name="Ohm R."/>
            <person name="Sun H."/>
            <person name="Tunlid A."/>
            <person name="Henrissat B."/>
            <person name="Grigoriev I.V."/>
            <person name="Hibbett D.S."/>
            <person name="Martin F."/>
        </authorList>
    </citation>
    <scope>NUCLEOTIDE SEQUENCE [LARGE SCALE GENOMIC DNA]</scope>
    <source>
        <strain evidence="2">h7</strain>
    </source>
</reference>
<dbReference type="Gene3D" id="3.80.10.10">
    <property type="entry name" value="Ribonuclease Inhibitor"/>
    <property type="match status" value="1"/>
</dbReference>
<name>A0A0C3BSK3_HEBCY</name>
<evidence type="ECO:0008006" key="3">
    <source>
        <dbReference type="Google" id="ProtNLM"/>
    </source>
</evidence>
<sequence>MTSIPHEIWVHIAQFIPALVLKDLYTLNSVFFEIAMDCRYRQMSFAYLDNRMLRSLARLRDPAVAKRVRILHIYPGFLQEALDRAKIDHVKPIYLRRSLRDKLAELANVTIFLKHPKLRFIRTFQRAEDVVQVMLEVLSGLPNVTDYYVTWCGLPSISLSAAPFLSTVFQANLRKLSLELSLENAKNLLTPSFQVRNLKELKLCIHSENTRSQMERNEIMQTHLGPAISRLRNTLQVLTIQSWEAADLSPMLRAIVYLPLLEQLVISIPVDSIHLGDPDGLSNFLHTHRTTLRTLRLRATQFGGLGLTPNLSSFDNWVRAAICGVNLSKLHVLDISSSLFPVYTSVACLAHFSSTITSLSLTGCHRTYDDVEEALSLVSSHTRDEALSTLRIGIVSLSPQLVDLISTKLPWLFRLELVVRYILPHAGDTLPVFHLKGPSQGQRTSQIDDFLVEMNDRTYPHWRLAHMSLLAESLPNRGHYEALLEQAFLRAVPSIKTFS</sequence>
<dbReference type="InterPro" id="IPR032675">
    <property type="entry name" value="LRR_dom_sf"/>
</dbReference>
<gene>
    <name evidence="1" type="ORF">M413DRAFT_447106</name>
</gene>
<accession>A0A0C3BSK3</accession>
<organism evidence="1 2">
    <name type="scientific">Hebeloma cylindrosporum</name>
    <dbReference type="NCBI Taxonomy" id="76867"/>
    <lineage>
        <taxon>Eukaryota</taxon>
        <taxon>Fungi</taxon>
        <taxon>Dikarya</taxon>
        <taxon>Basidiomycota</taxon>
        <taxon>Agaricomycotina</taxon>
        <taxon>Agaricomycetes</taxon>
        <taxon>Agaricomycetidae</taxon>
        <taxon>Agaricales</taxon>
        <taxon>Agaricineae</taxon>
        <taxon>Hymenogastraceae</taxon>
        <taxon>Hebeloma</taxon>
    </lineage>
</organism>
<dbReference type="Proteomes" id="UP000053424">
    <property type="component" value="Unassembled WGS sequence"/>
</dbReference>
<keyword evidence="2" id="KW-1185">Reference proteome</keyword>